<dbReference type="RefSeq" id="WP_148812201.1">
    <property type="nucleotide sequence ID" value="NZ_CP043046.1"/>
</dbReference>
<dbReference type="EMBL" id="CP043046">
    <property type="protein sequence ID" value="QEI04672.1"/>
    <property type="molecule type" value="Genomic_DNA"/>
</dbReference>
<accession>A0A5C0ARC7</accession>
<dbReference type="Proteomes" id="UP000325161">
    <property type="component" value="Chromosome"/>
</dbReference>
<proteinExistence type="predicted"/>
<feature type="signal peptide" evidence="1">
    <location>
        <begin position="1"/>
        <end position="21"/>
    </location>
</feature>
<evidence type="ECO:0000256" key="1">
    <source>
        <dbReference type="SAM" id="SignalP"/>
    </source>
</evidence>
<organism evidence="2 3">
    <name type="scientific">Pigmentiphaga aceris</name>
    <dbReference type="NCBI Taxonomy" id="1940612"/>
    <lineage>
        <taxon>Bacteria</taxon>
        <taxon>Pseudomonadati</taxon>
        <taxon>Pseudomonadota</taxon>
        <taxon>Betaproteobacteria</taxon>
        <taxon>Burkholderiales</taxon>
        <taxon>Alcaligenaceae</taxon>
        <taxon>Pigmentiphaga</taxon>
    </lineage>
</organism>
<gene>
    <name evidence="2" type="ORF">FXN63_01565</name>
</gene>
<dbReference type="KEGG" id="pacr:FXN63_01565"/>
<dbReference type="AlphaFoldDB" id="A0A5C0ARC7"/>
<keyword evidence="3" id="KW-1185">Reference proteome</keyword>
<evidence type="ECO:0000313" key="2">
    <source>
        <dbReference type="EMBL" id="QEI04672.1"/>
    </source>
</evidence>
<dbReference type="OrthoDB" id="7024000at2"/>
<reference evidence="2 3" key="1">
    <citation type="submission" date="2019-08" db="EMBL/GenBank/DDBJ databases">
        <title>Amphibian skin-associated Pigmentiphaga: genome sequence and occurrence across geography and hosts.</title>
        <authorList>
            <person name="Bletz M.C."/>
            <person name="Bunk B."/>
            <person name="Sproeer C."/>
            <person name="Biwer P."/>
            <person name="Reiter S."/>
            <person name="Rabemananjara F.C.E."/>
            <person name="Schulz S."/>
            <person name="Overmann J."/>
            <person name="Vences M."/>
        </authorList>
    </citation>
    <scope>NUCLEOTIDE SEQUENCE [LARGE SCALE GENOMIC DNA]</scope>
    <source>
        <strain evidence="2 3">Mada1488</strain>
    </source>
</reference>
<name>A0A5C0ARC7_9BURK</name>
<feature type="chain" id="PRO_5022882944" evidence="1">
    <location>
        <begin position="22"/>
        <end position="111"/>
    </location>
</feature>
<protein>
    <submittedName>
        <fullName evidence="2">Uncharacterized protein</fullName>
    </submittedName>
</protein>
<sequence length="111" mass="12460">MNRSILLTLLFTGLAASPVLAQTNSAHQACKDISHLAKELMKLRQVGAPMSQVMELTSSGSSIDEMSKLFVQRAYRLPQYSTEQSRERAVREFENEAYRECYEANSKGTRG</sequence>
<evidence type="ECO:0000313" key="3">
    <source>
        <dbReference type="Proteomes" id="UP000325161"/>
    </source>
</evidence>
<keyword evidence="1" id="KW-0732">Signal</keyword>